<accession>A0ABU1NFN2</accession>
<dbReference type="Pfam" id="PF13473">
    <property type="entry name" value="Cupredoxin_1"/>
    <property type="match status" value="1"/>
</dbReference>
<evidence type="ECO:0000313" key="5">
    <source>
        <dbReference type="EMBL" id="MDR6536820.1"/>
    </source>
</evidence>
<dbReference type="InterPro" id="IPR002429">
    <property type="entry name" value="CcO_II-like_C"/>
</dbReference>
<sequence length="117" mass="12626">MKRRKFALAGAAWLALHGARSAESPGRRLELVATRFSFSPRELHAADGERLTIAIRSTDFVHGFSIPDLKVRIDAPPGRTVELVLPALAPGRYACLCDNFCGEGHDQMVATLLVGAA</sequence>
<dbReference type="EMBL" id="JAVDRF010000005">
    <property type="protein sequence ID" value="MDR6536820.1"/>
    <property type="molecule type" value="Genomic_DNA"/>
</dbReference>
<dbReference type="PANTHER" id="PTHR42838">
    <property type="entry name" value="CYTOCHROME C OXIDASE SUBUNIT II"/>
    <property type="match status" value="1"/>
</dbReference>
<comment type="caution">
    <text evidence="5">The sequence shown here is derived from an EMBL/GenBank/DDBJ whole genome shotgun (WGS) entry which is preliminary data.</text>
</comment>
<dbReference type="PROSITE" id="PS50857">
    <property type="entry name" value="COX2_CUA"/>
    <property type="match status" value="1"/>
</dbReference>
<dbReference type="InterPro" id="IPR051403">
    <property type="entry name" value="NosZ/Cyto_c_oxidase_sub2"/>
</dbReference>
<gene>
    <name evidence="5" type="ORF">J2739_002593</name>
</gene>
<protein>
    <submittedName>
        <fullName evidence="5">Cytochrome c oxidase subunit 2</fullName>
    </submittedName>
</protein>
<evidence type="ECO:0000256" key="3">
    <source>
        <dbReference type="ARBA" id="ARBA00023008"/>
    </source>
</evidence>
<dbReference type="PANTHER" id="PTHR42838:SF2">
    <property type="entry name" value="NITROUS-OXIDE REDUCTASE"/>
    <property type="match status" value="1"/>
</dbReference>
<comment type="subcellular location">
    <subcellularLocation>
        <location evidence="1">Periplasm</location>
    </subcellularLocation>
</comment>
<evidence type="ECO:0000313" key="6">
    <source>
        <dbReference type="Proteomes" id="UP001184230"/>
    </source>
</evidence>
<dbReference type="Gene3D" id="2.60.40.420">
    <property type="entry name" value="Cupredoxins - blue copper proteins"/>
    <property type="match status" value="1"/>
</dbReference>
<reference evidence="5 6" key="1">
    <citation type="submission" date="2023-07" db="EMBL/GenBank/DDBJ databases">
        <title>Sorghum-associated microbial communities from plants grown in Nebraska, USA.</title>
        <authorList>
            <person name="Schachtman D."/>
        </authorList>
    </citation>
    <scope>NUCLEOTIDE SEQUENCE [LARGE SCALE GENOMIC DNA]</scope>
    <source>
        <strain evidence="5 6">DS1781</strain>
    </source>
</reference>
<evidence type="ECO:0000256" key="2">
    <source>
        <dbReference type="ARBA" id="ARBA00022723"/>
    </source>
</evidence>
<evidence type="ECO:0000256" key="1">
    <source>
        <dbReference type="ARBA" id="ARBA00004418"/>
    </source>
</evidence>
<proteinExistence type="predicted"/>
<dbReference type="InterPro" id="IPR028096">
    <property type="entry name" value="EfeO_Cupredoxin"/>
</dbReference>
<evidence type="ECO:0000259" key="4">
    <source>
        <dbReference type="PROSITE" id="PS50857"/>
    </source>
</evidence>
<keyword evidence="6" id="KW-1185">Reference proteome</keyword>
<keyword evidence="3" id="KW-0186">Copper</keyword>
<dbReference type="InterPro" id="IPR008972">
    <property type="entry name" value="Cupredoxin"/>
</dbReference>
<dbReference type="RefSeq" id="WP_309902204.1">
    <property type="nucleotide sequence ID" value="NZ_JAVDRF010000005.1"/>
</dbReference>
<name>A0ABU1NFN2_9BURK</name>
<dbReference type="Proteomes" id="UP001184230">
    <property type="component" value="Unassembled WGS sequence"/>
</dbReference>
<feature type="domain" description="Cytochrome oxidase subunit II copper A binding" evidence="4">
    <location>
        <begin position="1"/>
        <end position="117"/>
    </location>
</feature>
<keyword evidence="2" id="KW-0479">Metal-binding</keyword>
<dbReference type="SUPFAM" id="SSF49503">
    <property type="entry name" value="Cupredoxins"/>
    <property type="match status" value="1"/>
</dbReference>
<organism evidence="5 6">
    <name type="scientific">Variovorax soli</name>
    <dbReference type="NCBI Taxonomy" id="376815"/>
    <lineage>
        <taxon>Bacteria</taxon>
        <taxon>Pseudomonadati</taxon>
        <taxon>Pseudomonadota</taxon>
        <taxon>Betaproteobacteria</taxon>
        <taxon>Burkholderiales</taxon>
        <taxon>Comamonadaceae</taxon>
        <taxon>Variovorax</taxon>
    </lineage>
</organism>
<dbReference type="PRINTS" id="PR01166">
    <property type="entry name" value="CYCOXIDASEII"/>
</dbReference>